<evidence type="ECO:0000313" key="8">
    <source>
        <dbReference type="Proteomes" id="UP001060771"/>
    </source>
</evidence>
<dbReference type="EMBL" id="BMNM01000019">
    <property type="protein sequence ID" value="GGI87578.1"/>
    <property type="molecule type" value="Genomic_DNA"/>
</dbReference>
<reference evidence="6" key="2">
    <citation type="submission" date="2020-09" db="EMBL/GenBank/DDBJ databases">
        <authorList>
            <person name="Sun Q."/>
            <person name="Ohkuma M."/>
        </authorList>
    </citation>
    <scope>NUCLEOTIDE SEQUENCE</scope>
    <source>
        <strain evidence="6">JCM 11219</strain>
    </source>
</reference>
<comment type="subcellular location">
    <subcellularLocation>
        <location evidence="1">Cell envelope</location>
    </subcellularLocation>
</comment>
<dbReference type="Proteomes" id="UP001060771">
    <property type="component" value="Chromosome"/>
</dbReference>
<name>A0A830E6I0_9CREN</name>
<evidence type="ECO:0000313" key="7">
    <source>
        <dbReference type="Proteomes" id="UP000657075"/>
    </source>
</evidence>
<dbReference type="PANTHER" id="PTHR30036">
    <property type="entry name" value="D-XYLOSE-BINDING PERIPLASMIC PROTEIN"/>
    <property type="match status" value="1"/>
</dbReference>
<organism evidence="6 7">
    <name type="scientific">Vulcanisaeta souniana JCM 11219</name>
    <dbReference type="NCBI Taxonomy" id="1293586"/>
    <lineage>
        <taxon>Archaea</taxon>
        <taxon>Thermoproteota</taxon>
        <taxon>Thermoprotei</taxon>
        <taxon>Thermoproteales</taxon>
        <taxon>Thermoproteaceae</taxon>
        <taxon>Vulcanisaeta</taxon>
    </lineage>
</organism>
<dbReference type="GeneID" id="76207271"/>
<dbReference type="OrthoDB" id="30524at2157"/>
<comment type="similarity">
    <text evidence="2">Belongs to the bacterial solute-binding protein 2 family.</text>
</comment>
<gene>
    <name evidence="6" type="ORF">GCM10007112_25560</name>
    <name evidence="5" type="ORF">Vsou_17240</name>
</gene>
<accession>A0A830E6I0</accession>
<feature type="transmembrane region" description="Helical" evidence="3">
    <location>
        <begin position="36"/>
        <end position="57"/>
    </location>
</feature>
<evidence type="ECO:0000256" key="2">
    <source>
        <dbReference type="ARBA" id="ARBA00007639"/>
    </source>
</evidence>
<feature type="domain" description="Periplasmic binding protein" evidence="4">
    <location>
        <begin position="86"/>
        <end position="350"/>
    </location>
</feature>
<keyword evidence="3" id="KW-1133">Transmembrane helix</keyword>
<evidence type="ECO:0000313" key="6">
    <source>
        <dbReference type="EMBL" id="GGI87578.1"/>
    </source>
</evidence>
<dbReference type="InterPro" id="IPR050555">
    <property type="entry name" value="Bact_Solute-Bind_Prot2"/>
</dbReference>
<dbReference type="InterPro" id="IPR028082">
    <property type="entry name" value="Peripla_BP_I"/>
</dbReference>
<evidence type="ECO:0000313" key="5">
    <source>
        <dbReference type="EMBL" id="BDR92631.1"/>
    </source>
</evidence>
<dbReference type="AlphaFoldDB" id="A0A830E6I0"/>
<reference evidence="5" key="4">
    <citation type="journal article" date="2023" name="Microbiol. Resour. Announc.">
        <title>Complete Genome Sequence of Vulcanisaeta souniana Strain IC-059, a Hyperthermophilic Archaeon Isolated from Hot Spring Water in Japan.</title>
        <authorList>
            <person name="Kato S."/>
            <person name="Itoh T."/>
            <person name="Wu L."/>
            <person name="Ma J."/>
            <person name="Ohkuma M."/>
        </authorList>
    </citation>
    <scope>NUCLEOTIDE SEQUENCE</scope>
    <source>
        <strain evidence="5">JCM 11219</strain>
    </source>
</reference>
<evidence type="ECO:0000256" key="3">
    <source>
        <dbReference type="SAM" id="Phobius"/>
    </source>
</evidence>
<evidence type="ECO:0000256" key="1">
    <source>
        <dbReference type="ARBA" id="ARBA00004196"/>
    </source>
</evidence>
<dbReference type="GO" id="GO:0030246">
    <property type="term" value="F:carbohydrate binding"/>
    <property type="evidence" value="ECO:0007669"/>
    <property type="project" value="TreeGrafter"/>
</dbReference>
<protein>
    <submittedName>
        <fullName evidence="6">Sugar ABC transporter substrate-binding protein</fullName>
    </submittedName>
</protein>
<reference evidence="6" key="1">
    <citation type="journal article" date="2014" name="Int. J. Syst. Evol. Microbiol.">
        <title>Complete genome sequence of Corynebacterium casei LMG S-19264T (=DSM 44701T), isolated from a smear-ripened cheese.</title>
        <authorList>
            <consortium name="US DOE Joint Genome Institute (JGI-PGF)"/>
            <person name="Walter F."/>
            <person name="Albersmeier A."/>
            <person name="Kalinowski J."/>
            <person name="Ruckert C."/>
        </authorList>
    </citation>
    <scope>NUCLEOTIDE SEQUENCE</scope>
    <source>
        <strain evidence="6">JCM 11219</strain>
    </source>
</reference>
<keyword evidence="8" id="KW-1185">Reference proteome</keyword>
<dbReference type="Pfam" id="PF13407">
    <property type="entry name" value="Peripla_BP_4"/>
    <property type="match status" value="1"/>
</dbReference>
<proteinExistence type="inferred from homology"/>
<dbReference type="EMBL" id="AP026830">
    <property type="protein sequence ID" value="BDR92631.1"/>
    <property type="molecule type" value="Genomic_DNA"/>
</dbReference>
<dbReference type="PANTHER" id="PTHR30036:SF7">
    <property type="entry name" value="ABC TRANSPORTER PERIPLASMIC-BINDING PROTEIN YPHF"/>
    <property type="match status" value="1"/>
</dbReference>
<evidence type="ECO:0000259" key="4">
    <source>
        <dbReference type="Pfam" id="PF13407"/>
    </source>
</evidence>
<reference evidence="8" key="3">
    <citation type="submission" date="2022-09" db="EMBL/GenBank/DDBJ databases">
        <title>Complete genome sequence of Vulcanisaeta souniana.</title>
        <authorList>
            <person name="Kato S."/>
            <person name="Itoh T."/>
            <person name="Ohkuma M."/>
        </authorList>
    </citation>
    <scope>NUCLEOTIDE SEQUENCE [LARGE SCALE GENOMIC DNA]</scope>
    <source>
        <strain evidence="8">JCM 11219</strain>
    </source>
</reference>
<dbReference type="SUPFAM" id="SSF53822">
    <property type="entry name" value="Periplasmic binding protein-like I"/>
    <property type="match status" value="1"/>
</dbReference>
<dbReference type="Gene3D" id="3.40.50.2300">
    <property type="match status" value="2"/>
</dbReference>
<keyword evidence="3" id="KW-0812">Transmembrane</keyword>
<dbReference type="RefSeq" id="WP_188604265.1">
    <property type="nucleotide sequence ID" value="NZ_AP026830.1"/>
</dbReference>
<sequence>MKTREEENEELAKAVINTFVRNPVTRRKALSTMAKAGIIAGLVAAFGAGFGTGYATAPPKSTGYTPPPKGYIYGLDVEHPELSLWFVNHVTTNPFFTPTIYGIQDACNMIGNCKYVWTGSENSVVTDMVNAIYSAISSGADGIATTVIAPNSFDAPIQEALSKGIPVYAYNAYIPNDDPHYAQYHNPPYLGYVGQDLYSSGELIANKWILPNIKPNQRVALFIATPGTANIQPRIDGILSVLQANGYSTVDVVATGALVSQEQSAVEAYFDGHPDVAAMIAVDAGSTLSIGNVLREHGIPSLTNGGKILAGGYDLLPGTVSNIVDGYLDFTIDQQPYLQGFLPALYLYLYLLTNGLEVVYFSNTGIKFVTKQNVTPYTYTSRFEGSTTSEPVWTTGMYPQLTNSTSS</sequence>
<dbReference type="Proteomes" id="UP000657075">
    <property type="component" value="Unassembled WGS sequence"/>
</dbReference>
<keyword evidence="3" id="KW-0472">Membrane</keyword>
<dbReference type="InterPro" id="IPR025997">
    <property type="entry name" value="SBP_2_dom"/>
</dbReference>